<dbReference type="PANTHER" id="PTHR34145:SF78">
    <property type="entry name" value="FBD DOMAIN-CONTAINING PROTEIN"/>
    <property type="match status" value="1"/>
</dbReference>
<evidence type="ECO:0008006" key="2">
    <source>
        <dbReference type="Google" id="ProtNLM"/>
    </source>
</evidence>
<dbReference type="AlphaFoldDB" id="A0A0A9EQC6"/>
<reference evidence="1" key="2">
    <citation type="journal article" date="2015" name="Data Brief">
        <title>Shoot transcriptome of the giant reed, Arundo donax.</title>
        <authorList>
            <person name="Barrero R.A."/>
            <person name="Guerrero F.D."/>
            <person name="Moolhuijzen P."/>
            <person name="Goolsby J.A."/>
            <person name="Tidwell J."/>
            <person name="Bellgard S.E."/>
            <person name="Bellgard M.I."/>
        </authorList>
    </citation>
    <scope>NUCLEOTIDE SEQUENCE</scope>
    <source>
        <tissue evidence="1">Shoot tissue taken approximately 20 cm above the soil surface</tissue>
    </source>
</reference>
<accession>A0A0A9EQC6</accession>
<protein>
    <recommendedName>
        <fullName evidence="2">F-box domain-containing protein</fullName>
    </recommendedName>
</protein>
<dbReference type="InterPro" id="IPR053772">
    <property type="entry name" value="At1g61320/At1g61330-like"/>
</dbReference>
<evidence type="ECO:0000313" key="1">
    <source>
        <dbReference type="EMBL" id="JAE02955.1"/>
    </source>
</evidence>
<dbReference type="EMBL" id="GBRH01194941">
    <property type="protein sequence ID" value="JAE02955.1"/>
    <property type="molecule type" value="Transcribed_RNA"/>
</dbReference>
<dbReference type="InterPro" id="IPR036047">
    <property type="entry name" value="F-box-like_dom_sf"/>
</dbReference>
<dbReference type="SUPFAM" id="SSF81383">
    <property type="entry name" value="F-box domain"/>
    <property type="match status" value="1"/>
</dbReference>
<name>A0A0A9EQC6_ARUDO</name>
<organism evidence="1">
    <name type="scientific">Arundo donax</name>
    <name type="common">Giant reed</name>
    <name type="synonym">Donax arundinaceus</name>
    <dbReference type="NCBI Taxonomy" id="35708"/>
    <lineage>
        <taxon>Eukaryota</taxon>
        <taxon>Viridiplantae</taxon>
        <taxon>Streptophyta</taxon>
        <taxon>Embryophyta</taxon>
        <taxon>Tracheophyta</taxon>
        <taxon>Spermatophyta</taxon>
        <taxon>Magnoliopsida</taxon>
        <taxon>Liliopsida</taxon>
        <taxon>Poales</taxon>
        <taxon>Poaceae</taxon>
        <taxon>PACMAD clade</taxon>
        <taxon>Arundinoideae</taxon>
        <taxon>Arundineae</taxon>
        <taxon>Arundo</taxon>
    </lineage>
</organism>
<dbReference type="PANTHER" id="PTHR34145">
    <property type="entry name" value="OS02G0105600 PROTEIN"/>
    <property type="match status" value="1"/>
</dbReference>
<reference evidence="1" key="1">
    <citation type="submission" date="2014-09" db="EMBL/GenBank/DDBJ databases">
        <authorList>
            <person name="Magalhaes I.L.F."/>
            <person name="Oliveira U."/>
            <person name="Santos F.R."/>
            <person name="Vidigal T.H.D.A."/>
            <person name="Brescovit A.D."/>
            <person name="Santos A.J."/>
        </authorList>
    </citation>
    <scope>NUCLEOTIDE SEQUENCE</scope>
    <source>
        <tissue evidence="1">Shoot tissue taken approximately 20 cm above the soil surface</tissue>
    </source>
</reference>
<sequence length="134" mass="15260">MGLLLLNRLLSMQREQKSRRQIQARNGLVIPVPQNKDSLCQEEDGHSQSGERSLPEDIWCHIHSLMPLRDSARSACVSHAFLCSWRCHSKLTFTEETLGLKEKGRQKSIIARDFTSRVDQILKNHSGTGRHSSL</sequence>
<proteinExistence type="predicted"/>